<gene>
    <name evidence="2" type="ORF">PYK22_00213</name>
</gene>
<keyword evidence="3" id="KW-1185">Reference proteome</keyword>
<dbReference type="PANTHER" id="PTHR38659:SF2">
    <property type="entry name" value="HDIG DOMAIN PROTEIN"/>
    <property type="match status" value="1"/>
</dbReference>
<dbReference type="InterPro" id="IPR003607">
    <property type="entry name" value="HD/PDEase_dom"/>
</dbReference>
<dbReference type="AlphaFoldDB" id="A0A0B6WT85"/>
<dbReference type="PANTHER" id="PTHR38659">
    <property type="entry name" value="METAL-DEPENDENT PHOSPHOHYDROLASE"/>
    <property type="match status" value="1"/>
</dbReference>
<dbReference type="STRING" id="454194.PYK22_00213"/>
<dbReference type="CDD" id="cd00077">
    <property type="entry name" value="HDc"/>
    <property type="match status" value="1"/>
</dbReference>
<name>A0A0B6WT85_9BACT</name>
<reference evidence="2 3" key="2">
    <citation type="submission" date="2015-01" db="EMBL/GenBank/DDBJ databases">
        <title>Complete genome sequence of Pyrinomonas methylaliphatogenes type strain K22T.</title>
        <authorList>
            <person name="Lee K.C.Y."/>
            <person name="Power J.F."/>
            <person name="Dunfield P.F."/>
            <person name="Morgan X.C."/>
            <person name="Huttenhower C."/>
            <person name="Stott M.B."/>
        </authorList>
    </citation>
    <scope>NUCLEOTIDE SEQUENCE [LARGE SCALE GENOMIC DNA]</scope>
    <source>
        <strain evidence="2 3">K22</strain>
    </source>
</reference>
<feature type="domain" description="HD" evidence="1">
    <location>
        <begin position="28"/>
        <end position="102"/>
    </location>
</feature>
<evidence type="ECO:0000313" key="2">
    <source>
        <dbReference type="EMBL" id="CDM64221.1"/>
    </source>
</evidence>
<evidence type="ECO:0000313" key="3">
    <source>
        <dbReference type="Proteomes" id="UP000031518"/>
    </source>
</evidence>
<dbReference type="SUPFAM" id="SSF109604">
    <property type="entry name" value="HD-domain/PDEase-like"/>
    <property type="match status" value="1"/>
</dbReference>
<reference evidence="2 3" key="1">
    <citation type="submission" date="2013-12" db="EMBL/GenBank/DDBJ databases">
        <authorList>
            <person name="Stott M."/>
        </authorList>
    </citation>
    <scope>NUCLEOTIDE SEQUENCE [LARGE SCALE GENOMIC DNA]</scope>
    <source>
        <strain evidence="2 3">K22</strain>
    </source>
</reference>
<dbReference type="GO" id="GO:0016787">
    <property type="term" value="F:hydrolase activity"/>
    <property type="evidence" value="ECO:0007669"/>
    <property type="project" value="UniProtKB-KW"/>
</dbReference>
<proteinExistence type="predicted"/>
<dbReference type="RefSeq" id="WP_041973292.1">
    <property type="nucleotide sequence ID" value="NZ_CBXV010000001.1"/>
</dbReference>
<dbReference type="NCBIfam" id="TIGR00277">
    <property type="entry name" value="HDIG"/>
    <property type="match status" value="1"/>
</dbReference>
<dbReference type="OrthoDB" id="9801160at2"/>
<dbReference type="Pfam" id="PF01966">
    <property type="entry name" value="HD"/>
    <property type="match status" value="1"/>
</dbReference>
<evidence type="ECO:0000259" key="1">
    <source>
        <dbReference type="Pfam" id="PF01966"/>
    </source>
</evidence>
<accession>A0A0B6WT85</accession>
<keyword evidence="2" id="KW-0378">Hydrolase</keyword>
<organism evidence="2 3">
    <name type="scientific">Pyrinomonas methylaliphatogenes</name>
    <dbReference type="NCBI Taxonomy" id="454194"/>
    <lineage>
        <taxon>Bacteria</taxon>
        <taxon>Pseudomonadati</taxon>
        <taxon>Acidobacteriota</taxon>
        <taxon>Blastocatellia</taxon>
        <taxon>Blastocatellales</taxon>
        <taxon>Pyrinomonadaceae</taxon>
        <taxon>Pyrinomonas</taxon>
    </lineage>
</organism>
<dbReference type="Gene3D" id="1.10.3210.10">
    <property type="entry name" value="Hypothetical protein af1432"/>
    <property type="match status" value="1"/>
</dbReference>
<dbReference type="Proteomes" id="UP000031518">
    <property type="component" value="Unassembled WGS sequence"/>
</dbReference>
<dbReference type="InterPro" id="IPR006675">
    <property type="entry name" value="HDIG_dom"/>
</dbReference>
<dbReference type="InterPro" id="IPR006674">
    <property type="entry name" value="HD_domain"/>
</dbReference>
<protein>
    <submittedName>
        <fullName evidence="2">Metal dependent phosphohydrolase</fullName>
    </submittedName>
</protein>
<sequence>MGTEERNFDREEAWRLLCEYTKNEALRRHALAVEAAMRACATKYGGPEDDPNVWGLVGLLHDLDYEMYPTPDQHPYRGAEILRERGYPEDFIRAILSHASYTGVPRDTQMARALFACDELCGFLVACALVRPSRSFDDMEVSSVKKKLKDKAFARNVSREDIRQGAAELGVDLDEHIGFVIQALRPVQRELGLGAISRGI</sequence>
<dbReference type="EMBL" id="CBXV010000001">
    <property type="protein sequence ID" value="CDM64221.1"/>
    <property type="molecule type" value="Genomic_DNA"/>
</dbReference>